<evidence type="ECO:0000313" key="1">
    <source>
        <dbReference type="EMBL" id="KAJ3545398.1"/>
    </source>
</evidence>
<gene>
    <name evidence="1" type="ORF">NM208_g2524</name>
</gene>
<proteinExistence type="predicted"/>
<protein>
    <submittedName>
        <fullName evidence="1">Uncharacterized protein</fullName>
    </submittedName>
</protein>
<name>A0ACC1SS74_9HYPO</name>
<sequence>MGEWRFEIIQNITTERELLGTIILPDWQMWQEAYFKRVSDTLADPKHTAKLMENGCDNGDPGELNCIKTCNSTEYMFRTPQNLWNCMTLSTVAMKVVPEPRIDTVNEDSEKEMGEMFQFHSLKDFDQLYAFRKVRQCLWQSCSDSKYGSCTEGLLDYQCSPIHQFNVDGFGKILSENYCQDADPGFDFDLVGQGVLISYIMQNVLVFFFVFFFCIDIQMDESAYLGRITEISHPMKWFIRFGLQFPSAITSTLIDLQEAQALFTATISIATIVAFHGYTGLANIVSISSYVLNSEIARGVIVIGMGPLLLLQLALHASGNPSTYTLAFVLLNWVFIVAKFIVHKDGAAGYEKVLGSVSTVSACGDNPGAMSYCMNYDMEKVFSYSTSSFILVHVVTFFLLLDWVVHRYTAEKFTHKTGSRWTRTLSRFLGPLRYLAISTAILAITVMSLGLADLVLLYKDLHGRYAAEGGLPWSFGQLTAVAVWFPVVFKFLYYCGVKDGVQARIDKDEYVVSRRETATSEFKGSRETESENDRLMGPLGLKNPVGMELVEAQASGDTLSGRFSKGPRTRLDSDIETP</sequence>
<accession>A0ACC1SS74</accession>
<dbReference type="EMBL" id="JANRMS010000152">
    <property type="protein sequence ID" value="KAJ3545398.1"/>
    <property type="molecule type" value="Genomic_DNA"/>
</dbReference>
<dbReference type="Proteomes" id="UP001148629">
    <property type="component" value="Unassembled WGS sequence"/>
</dbReference>
<keyword evidence="2" id="KW-1185">Reference proteome</keyword>
<comment type="caution">
    <text evidence="1">The sequence shown here is derived from an EMBL/GenBank/DDBJ whole genome shotgun (WGS) entry which is preliminary data.</text>
</comment>
<reference evidence="1" key="1">
    <citation type="submission" date="2022-08" db="EMBL/GenBank/DDBJ databases">
        <title>Genome Sequence of Fusarium decemcellulare.</title>
        <authorList>
            <person name="Buettner E."/>
        </authorList>
    </citation>
    <scope>NUCLEOTIDE SEQUENCE</scope>
    <source>
        <strain evidence="1">Babe19</strain>
    </source>
</reference>
<organism evidence="1 2">
    <name type="scientific">Fusarium decemcellulare</name>
    <dbReference type="NCBI Taxonomy" id="57161"/>
    <lineage>
        <taxon>Eukaryota</taxon>
        <taxon>Fungi</taxon>
        <taxon>Dikarya</taxon>
        <taxon>Ascomycota</taxon>
        <taxon>Pezizomycotina</taxon>
        <taxon>Sordariomycetes</taxon>
        <taxon>Hypocreomycetidae</taxon>
        <taxon>Hypocreales</taxon>
        <taxon>Nectriaceae</taxon>
        <taxon>Fusarium</taxon>
        <taxon>Fusarium decemcellulare species complex</taxon>
    </lineage>
</organism>
<evidence type="ECO:0000313" key="2">
    <source>
        <dbReference type="Proteomes" id="UP001148629"/>
    </source>
</evidence>